<dbReference type="EMBL" id="CM047580">
    <property type="protein sequence ID" value="KAI9922772.1"/>
    <property type="molecule type" value="Genomic_DNA"/>
</dbReference>
<evidence type="ECO:0000313" key="1">
    <source>
        <dbReference type="EMBL" id="KAI9922772.1"/>
    </source>
</evidence>
<sequence>MENLDAFDLPFEDELLELLDDDDAEEFARLIVNSVSSSRCNQAPLEVLALEGERIPIAEARKGTTGYWEIISQRNPFYGDKLFRRRQLEENKIVGIWLPDERSQFLRKFVNIVMWKSRPQIRRNRTPVNRWTSMTKVGRKIHNRLMQPMLNSHPWSIQVVWMSRKMVGNSKGE</sequence>
<evidence type="ECO:0000313" key="2">
    <source>
        <dbReference type="Proteomes" id="UP001163321"/>
    </source>
</evidence>
<dbReference type="Proteomes" id="UP001163321">
    <property type="component" value="Chromosome 1"/>
</dbReference>
<name>A0ACC0WW25_9STRA</name>
<accession>A0ACC0WW25</accession>
<comment type="caution">
    <text evidence="1">The sequence shown here is derived from an EMBL/GenBank/DDBJ whole genome shotgun (WGS) entry which is preliminary data.</text>
</comment>
<gene>
    <name evidence="1" type="ORF">PsorP6_001967</name>
</gene>
<organism evidence="1 2">
    <name type="scientific">Peronosclerospora sorghi</name>
    <dbReference type="NCBI Taxonomy" id="230839"/>
    <lineage>
        <taxon>Eukaryota</taxon>
        <taxon>Sar</taxon>
        <taxon>Stramenopiles</taxon>
        <taxon>Oomycota</taxon>
        <taxon>Peronosporomycetes</taxon>
        <taxon>Peronosporales</taxon>
        <taxon>Peronosporaceae</taxon>
        <taxon>Peronosclerospora</taxon>
    </lineage>
</organism>
<reference evidence="1 2" key="1">
    <citation type="journal article" date="2022" name="bioRxiv">
        <title>The genome of the oomycete Peronosclerospora sorghi, a cosmopolitan pathogen of maize and sorghum, is inflated with dispersed pseudogenes.</title>
        <authorList>
            <person name="Fletcher K."/>
            <person name="Martin F."/>
            <person name="Isakeit T."/>
            <person name="Cavanaugh K."/>
            <person name="Magill C."/>
            <person name="Michelmore R."/>
        </authorList>
    </citation>
    <scope>NUCLEOTIDE SEQUENCE [LARGE SCALE GENOMIC DNA]</scope>
    <source>
        <strain evidence="1">P6</strain>
    </source>
</reference>
<keyword evidence="2" id="KW-1185">Reference proteome</keyword>
<proteinExistence type="predicted"/>
<protein>
    <submittedName>
        <fullName evidence="1">Uncharacterized protein</fullName>
    </submittedName>
</protein>